<dbReference type="Gene3D" id="3.10.450.50">
    <property type="match status" value="1"/>
</dbReference>
<accession>A0A6H2DJG8</accession>
<dbReference type="Proteomes" id="UP000501600">
    <property type="component" value="Chromosome"/>
</dbReference>
<dbReference type="SUPFAM" id="SSF54427">
    <property type="entry name" value="NTF2-like"/>
    <property type="match status" value="1"/>
</dbReference>
<dbReference type="KEGG" id="phao:HF685_05615"/>
<dbReference type="InterPro" id="IPR032710">
    <property type="entry name" value="NTF2-like_dom_sf"/>
</dbReference>
<sequence length="125" mass="13608">MPVSIEDKIKAVETYINSFSKQDVEAIVGLYADDATIEDPVGTPLKEGIEAIREFYTGAVGNGAKLELEGTPRCAGDSVAFPFRAIVDLGGNKAHIEIIDTFRFNDDGKVAEMRAFWGPENMKPV</sequence>
<dbReference type="Pfam" id="PF12680">
    <property type="entry name" value="SnoaL_2"/>
    <property type="match status" value="1"/>
</dbReference>
<keyword evidence="3" id="KW-1185">Reference proteome</keyword>
<reference evidence="2 3" key="1">
    <citation type="submission" date="2020-04" db="EMBL/GenBank/DDBJ databases">
        <title>Genome sequence for Sphingorhabdus sp. strain M1.</title>
        <authorList>
            <person name="Park S.-J."/>
        </authorList>
    </citation>
    <scope>NUCLEOTIDE SEQUENCE [LARGE SCALE GENOMIC DNA]</scope>
    <source>
        <strain evidence="2 3">JK6</strain>
    </source>
</reference>
<dbReference type="RefSeq" id="WP_168818664.1">
    <property type="nucleotide sequence ID" value="NZ_CP051217.1"/>
</dbReference>
<dbReference type="InterPro" id="IPR037401">
    <property type="entry name" value="SnoaL-like"/>
</dbReference>
<organism evidence="2 3">
    <name type="scientific">Parasphingorhabdus halotolerans</name>
    <dbReference type="NCBI Taxonomy" id="2725558"/>
    <lineage>
        <taxon>Bacteria</taxon>
        <taxon>Pseudomonadati</taxon>
        <taxon>Pseudomonadota</taxon>
        <taxon>Alphaproteobacteria</taxon>
        <taxon>Sphingomonadales</taxon>
        <taxon>Sphingomonadaceae</taxon>
        <taxon>Parasphingorhabdus</taxon>
    </lineage>
</organism>
<evidence type="ECO:0000313" key="3">
    <source>
        <dbReference type="Proteomes" id="UP000501600"/>
    </source>
</evidence>
<protein>
    <submittedName>
        <fullName evidence="2">SnoaL-like domain-containing protein</fullName>
    </submittedName>
</protein>
<dbReference type="AlphaFoldDB" id="A0A6H2DJG8"/>
<dbReference type="EMBL" id="CP051217">
    <property type="protein sequence ID" value="QJB68822.1"/>
    <property type="molecule type" value="Genomic_DNA"/>
</dbReference>
<gene>
    <name evidence="2" type="ORF">HF685_05615</name>
</gene>
<name>A0A6H2DJG8_9SPHN</name>
<evidence type="ECO:0000259" key="1">
    <source>
        <dbReference type="Pfam" id="PF12680"/>
    </source>
</evidence>
<proteinExistence type="predicted"/>
<feature type="domain" description="SnoaL-like" evidence="1">
    <location>
        <begin position="12"/>
        <end position="113"/>
    </location>
</feature>
<evidence type="ECO:0000313" key="2">
    <source>
        <dbReference type="EMBL" id="QJB68822.1"/>
    </source>
</evidence>